<accession>A0A5D4GQE9</accession>
<evidence type="ECO:0000313" key="3">
    <source>
        <dbReference type="Proteomes" id="UP000323258"/>
    </source>
</evidence>
<protein>
    <submittedName>
        <fullName evidence="2">Uncharacterized protein</fullName>
    </submittedName>
</protein>
<comment type="caution">
    <text evidence="2">The sequence shown here is derived from an EMBL/GenBank/DDBJ whole genome shotgun (WGS) entry which is preliminary data.</text>
</comment>
<feature type="signal peptide" evidence="1">
    <location>
        <begin position="1"/>
        <end position="18"/>
    </location>
</feature>
<evidence type="ECO:0000256" key="1">
    <source>
        <dbReference type="SAM" id="SignalP"/>
    </source>
</evidence>
<organism evidence="2 3">
    <name type="scientific">Neoaquamicrobium microcysteis</name>
    <dbReference type="NCBI Taxonomy" id="2682781"/>
    <lineage>
        <taxon>Bacteria</taxon>
        <taxon>Pseudomonadati</taxon>
        <taxon>Pseudomonadota</taxon>
        <taxon>Alphaproteobacteria</taxon>
        <taxon>Hyphomicrobiales</taxon>
        <taxon>Phyllobacteriaceae</taxon>
        <taxon>Neoaquamicrobium</taxon>
    </lineage>
</organism>
<gene>
    <name evidence="2" type="ORF">FY036_16565</name>
</gene>
<dbReference type="RefSeq" id="WP_148915842.1">
    <property type="nucleotide sequence ID" value="NZ_VSZS01000065.1"/>
</dbReference>
<feature type="chain" id="PRO_5023136313" evidence="1">
    <location>
        <begin position="19"/>
        <end position="72"/>
    </location>
</feature>
<name>A0A5D4GQE9_9HYPH</name>
<reference evidence="2 3" key="1">
    <citation type="submission" date="2019-08" db="EMBL/GenBank/DDBJ databases">
        <authorList>
            <person name="Seo Y.L."/>
        </authorList>
    </citation>
    <scope>NUCLEOTIDE SEQUENCE [LARGE SCALE GENOMIC DNA]</scope>
    <source>
        <strain evidence="2 3">MaA-C15</strain>
    </source>
</reference>
<keyword evidence="1" id="KW-0732">Signal</keyword>
<sequence>MRVITFSIWAAIACLCLAGCATEDVLRYDGVTTSAGDAIAANTAMQMVDPWPYGVEDTRLRTPAVRSGEPAE</sequence>
<dbReference type="Proteomes" id="UP000323258">
    <property type="component" value="Unassembled WGS sequence"/>
</dbReference>
<dbReference type="AlphaFoldDB" id="A0A5D4GQE9"/>
<reference evidence="2 3" key="2">
    <citation type="submission" date="2019-09" db="EMBL/GenBank/DDBJ databases">
        <title>Mesorhizobium sp. MaA-C15 isolated from Microcystis aeruginosa.</title>
        <authorList>
            <person name="Jeong S.E."/>
            <person name="Jin H.M."/>
            <person name="Jeon C.O."/>
        </authorList>
    </citation>
    <scope>NUCLEOTIDE SEQUENCE [LARGE SCALE GENOMIC DNA]</scope>
    <source>
        <strain evidence="2 3">MaA-C15</strain>
    </source>
</reference>
<dbReference type="OrthoDB" id="8085595at2"/>
<proteinExistence type="predicted"/>
<dbReference type="EMBL" id="VSZS01000065">
    <property type="protein sequence ID" value="TYR31041.1"/>
    <property type="molecule type" value="Genomic_DNA"/>
</dbReference>
<keyword evidence="3" id="KW-1185">Reference proteome</keyword>
<evidence type="ECO:0000313" key="2">
    <source>
        <dbReference type="EMBL" id="TYR31041.1"/>
    </source>
</evidence>